<evidence type="ECO:0000256" key="6">
    <source>
        <dbReference type="SAM" id="MobiDB-lite"/>
    </source>
</evidence>
<dbReference type="PROSITE" id="PS50001">
    <property type="entry name" value="SH2"/>
    <property type="match status" value="2"/>
</dbReference>
<dbReference type="SUPFAM" id="SSF50044">
    <property type="entry name" value="SH3-domain"/>
    <property type="match status" value="1"/>
</dbReference>
<dbReference type="InterPro" id="IPR000008">
    <property type="entry name" value="C2_dom"/>
</dbReference>
<dbReference type="InterPro" id="IPR001849">
    <property type="entry name" value="PH_domain"/>
</dbReference>
<evidence type="ECO:0000256" key="4">
    <source>
        <dbReference type="PROSITE-ProRule" id="PRU00191"/>
    </source>
</evidence>
<feature type="domain" description="C2" evidence="11">
    <location>
        <begin position="427"/>
        <end position="541"/>
    </location>
</feature>
<dbReference type="SUPFAM" id="SSF50729">
    <property type="entry name" value="PH domain-like"/>
    <property type="match status" value="1"/>
</dbReference>
<dbReference type="Pfam" id="PF00169">
    <property type="entry name" value="PH"/>
    <property type="match status" value="1"/>
</dbReference>
<dbReference type="InterPro" id="IPR001936">
    <property type="entry name" value="RasGAP_dom"/>
</dbReference>
<dbReference type="PANTHER" id="PTHR10194:SF146">
    <property type="entry name" value="RAS GTPASE-ACTIVATING PROTEIN 1"/>
    <property type="match status" value="1"/>
</dbReference>
<dbReference type="SMART" id="SM00326">
    <property type="entry name" value="SH3"/>
    <property type="match status" value="1"/>
</dbReference>
<protein>
    <recommendedName>
        <fullName evidence="15">Ras GTPase-activating protein 1</fullName>
    </recommendedName>
</protein>
<dbReference type="Pfam" id="PF00018">
    <property type="entry name" value="SH3_1"/>
    <property type="match status" value="1"/>
</dbReference>
<dbReference type="Gene3D" id="3.30.505.10">
    <property type="entry name" value="SH2 domain"/>
    <property type="match status" value="2"/>
</dbReference>
<dbReference type="SMART" id="SM00233">
    <property type="entry name" value="PH"/>
    <property type="match status" value="1"/>
</dbReference>
<dbReference type="InterPro" id="IPR008936">
    <property type="entry name" value="Rho_GTPase_activation_prot"/>
</dbReference>
<dbReference type="PROSITE" id="PS50003">
    <property type="entry name" value="PH_DOMAIN"/>
    <property type="match status" value="1"/>
</dbReference>
<evidence type="ECO:0000259" key="11">
    <source>
        <dbReference type="PROSITE" id="PS50004"/>
    </source>
</evidence>
<dbReference type="Pfam" id="PF00017">
    <property type="entry name" value="SH2"/>
    <property type="match status" value="2"/>
</dbReference>
<dbReference type="EMBL" id="VSWD01000007">
    <property type="protein sequence ID" value="KAK3098387.1"/>
    <property type="molecule type" value="Genomic_DNA"/>
</dbReference>
<feature type="domain" description="SH3" evidence="9">
    <location>
        <begin position="155"/>
        <end position="217"/>
    </location>
</feature>
<dbReference type="InterPro" id="IPR001452">
    <property type="entry name" value="SH3_domain"/>
</dbReference>
<evidence type="ECO:0000256" key="7">
    <source>
        <dbReference type="SAM" id="Phobius"/>
    </source>
</evidence>
<dbReference type="Gene3D" id="2.60.40.150">
    <property type="entry name" value="C2 domain"/>
    <property type="match status" value="1"/>
</dbReference>
<dbReference type="InterPro" id="IPR023152">
    <property type="entry name" value="RasGAP_CS"/>
</dbReference>
<organism evidence="13 14">
    <name type="scientific">Pinctada imbricata</name>
    <name type="common">Atlantic pearl-oyster</name>
    <name type="synonym">Pinctada martensii</name>
    <dbReference type="NCBI Taxonomy" id="66713"/>
    <lineage>
        <taxon>Eukaryota</taxon>
        <taxon>Metazoa</taxon>
        <taxon>Spiralia</taxon>
        <taxon>Lophotrochozoa</taxon>
        <taxon>Mollusca</taxon>
        <taxon>Bivalvia</taxon>
        <taxon>Autobranchia</taxon>
        <taxon>Pteriomorphia</taxon>
        <taxon>Pterioida</taxon>
        <taxon>Pterioidea</taxon>
        <taxon>Pteriidae</taxon>
        <taxon>Pinctada</taxon>
    </lineage>
</organism>
<dbReference type="PROSITE" id="PS50018">
    <property type="entry name" value="RAS_GTPASE_ACTIV_2"/>
    <property type="match status" value="1"/>
</dbReference>
<gene>
    <name evidence="13" type="ORF">FSP39_019002</name>
</gene>
<dbReference type="SMART" id="SM00252">
    <property type="entry name" value="SH2"/>
    <property type="match status" value="2"/>
</dbReference>
<dbReference type="SMART" id="SM00323">
    <property type="entry name" value="RasGAP"/>
    <property type="match status" value="1"/>
</dbReference>
<dbReference type="InterPro" id="IPR000980">
    <property type="entry name" value="SH2"/>
</dbReference>
<evidence type="ECO:0000259" key="12">
    <source>
        <dbReference type="PROSITE" id="PS50018"/>
    </source>
</evidence>
<keyword evidence="14" id="KW-1185">Reference proteome</keyword>
<dbReference type="Gene3D" id="2.30.30.40">
    <property type="entry name" value="SH3 Domains"/>
    <property type="match status" value="1"/>
</dbReference>
<accession>A0AA88Y5B2</accession>
<sequence>MADTNNSAAASSSLCPGTDDTGGTDAGDDEDPLSENQDAVEETLFIDIGKTAPPEDNWYHGRLGRQPAEDRLRTAGEIGSYLVRESERNKGSYVLSYLGKNGLNHFKISAICGDYYIGGRRFDSLSLLIGYYTSCSYLLKGEQLKFPVSPPEPVDDRRKVVAVYPFSKMPETDELSFDKGDIFIVLNEMGDGWLWAKSQRTGEEGQIHEALLVREVTLSDRVITPQGDYSLYVLCDKTVQRFRIEKHNKQLYMMGGRYFDSVDGIIERYKKEEIVAGYTLLKPVHRVTKYIDKFERLTHKGSAEDLYDSIRQSSRGPMTGRTSKFDMKGYLHINKSTKTKKWKNMYFVLLGNDRQLCFLENEKRSRPKGMIDMSFSSLYPVHDSFFGRPNCFQLITNAYNHFQIYYLCAENGDLAQKWLQALKPYCVNTTPVRTQQRSSVLKELRTLTVEVVDARQLLVRVLPHPYCVVSLNQVKVCRTQVAEGSNPVWEEKFIIDDVPCDIEAFSISIYNHSKRTVDREIAQVTVPFEDLKNVDCYDKWSPLHPVSQGVRGEQGSLRIRARYLHEIIMPEDKYSTLKELLLNGDLSNILELFTICGADRIPLAKSLLQIFRHEKQEKVILKTMNDLEIAREDEVSTLFRATSLATTLMDQYMKMTASQFVSMAVKGCIVRILDSKLSCELNPALLDGSDAGPNRDHFLYFLIEMTESIFKSTKSCPGVLRYICGCLQRSAAAKWPQDESVRTRVVSGFIFLRLLCPAILNPKSFNLITEAPSETASRTLKLIAKALQNLANLVEFGAKVSMCLSTFSFLFFNFLSKHHRHVDKTQTRTFFIYNM</sequence>
<feature type="region of interest" description="Disordered" evidence="6">
    <location>
        <begin position="1"/>
        <end position="38"/>
    </location>
</feature>
<dbReference type="CDD" id="cd11788">
    <property type="entry name" value="SH3_RasGAP"/>
    <property type="match status" value="1"/>
</dbReference>
<evidence type="ECO:0000256" key="5">
    <source>
        <dbReference type="PROSITE-ProRule" id="PRU00192"/>
    </source>
</evidence>
<dbReference type="SUPFAM" id="SSF55550">
    <property type="entry name" value="SH2 domain"/>
    <property type="match status" value="2"/>
</dbReference>
<feature type="compositionally biased region" description="Acidic residues" evidence="6">
    <location>
        <begin position="26"/>
        <end position="38"/>
    </location>
</feature>
<dbReference type="InterPro" id="IPR035892">
    <property type="entry name" value="C2_domain_sf"/>
</dbReference>
<dbReference type="Gene3D" id="2.30.29.30">
    <property type="entry name" value="Pleckstrin-homology domain (PH domain)/Phosphotyrosine-binding domain (PTB)"/>
    <property type="match status" value="1"/>
</dbReference>
<keyword evidence="3 4" id="KW-0727">SH2 domain</keyword>
<keyword evidence="7" id="KW-0812">Transmembrane</keyword>
<proteinExistence type="predicted"/>
<dbReference type="PROSITE" id="PS50004">
    <property type="entry name" value="C2"/>
    <property type="match status" value="1"/>
</dbReference>
<evidence type="ECO:0000259" key="9">
    <source>
        <dbReference type="PROSITE" id="PS50002"/>
    </source>
</evidence>
<evidence type="ECO:0000259" key="8">
    <source>
        <dbReference type="PROSITE" id="PS50001"/>
    </source>
</evidence>
<keyword evidence="2" id="KW-0343">GTPase activation</keyword>
<evidence type="ECO:0000256" key="3">
    <source>
        <dbReference type="ARBA" id="ARBA00022999"/>
    </source>
</evidence>
<keyword evidence="7" id="KW-1133">Transmembrane helix</keyword>
<dbReference type="Proteomes" id="UP001186944">
    <property type="component" value="Unassembled WGS sequence"/>
</dbReference>
<dbReference type="InterPro" id="IPR036860">
    <property type="entry name" value="SH2_dom_sf"/>
</dbReference>
<dbReference type="InterPro" id="IPR011993">
    <property type="entry name" value="PH-like_dom_sf"/>
</dbReference>
<dbReference type="PANTHER" id="PTHR10194">
    <property type="entry name" value="RAS GTPASE-ACTIVATING PROTEINS"/>
    <property type="match status" value="1"/>
</dbReference>
<evidence type="ECO:0000259" key="10">
    <source>
        <dbReference type="PROSITE" id="PS50003"/>
    </source>
</evidence>
<evidence type="ECO:0000256" key="2">
    <source>
        <dbReference type="ARBA" id="ARBA00022468"/>
    </source>
</evidence>
<dbReference type="SMART" id="SM00239">
    <property type="entry name" value="C2"/>
    <property type="match status" value="1"/>
</dbReference>
<feature type="transmembrane region" description="Helical" evidence="7">
    <location>
        <begin position="796"/>
        <end position="815"/>
    </location>
</feature>
<evidence type="ECO:0008006" key="15">
    <source>
        <dbReference type="Google" id="ProtNLM"/>
    </source>
</evidence>
<evidence type="ECO:0000256" key="1">
    <source>
        <dbReference type="ARBA" id="ARBA00022443"/>
    </source>
</evidence>
<reference evidence="13" key="1">
    <citation type="submission" date="2019-08" db="EMBL/GenBank/DDBJ databases">
        <title>The improved chromosome-level genome for the pearl oyster Pinctada fucata martensii using PacBio sequencing and Hi-C.</title>
        <authorList>
            <person name="Zheng Z."/>
        </authorList>
    </citation>
    <scope>NUCLEOTIDE SEQUENCE</scope>
    <source>
        <strain evidence="13">ZZ-2019</strain>
        <tissue evidence="13">Adductor muscle</tissue>
    </source>
</reference>
<dbReference type="AlphaFoldDB" id="A0AA88Y5B2"/>
<comment type="caution">
    <text evidence="13">The sequence shown here is derived from an EMBL/GenBank/DDBJ whole genome shotgun (WGS) entry which is preliminary data.</text>
</comment>
<feature type="domain" description="SH2" evidence="8">
    <location>
        <begin position="58"/>
        <end position="148"/>
    </location>
</feature>
<dbReference type="PROSITE" id="PS50002">
    <property type="entry name" value="SH3"/>
    <property type="match status" value="1"/>
</dbReference>
<feature type="domain" description="SH2" evidence="8">
    <location>
        <begin position="193"/>
        <end position="284"/>
    </location>
</feature>
<dbReference type="GO" id="GO:0005096">
    <property type="term" value="F:GTPase activator activity"/>
    <property type="evidence" value="ECO:0007669"/>
    <property type="project" value="UniProtKB-KW"/>
</dbReference>
<dbReference type="PRINTS" id="PR00401">
    <property type="entry name" value="SH2DOMAIN"/>
</dbReference>
<evidence type="ECO:0000313" key="13">
    <source>
        <dbReference type="EMBL" id="KAK3098387.1"/>
    </source>
</evidence>
<dbReference type="Pfam" id="PF00616">
    <property type="entry name" value="RasGAP"/>
    <property type="match status" value="1"/>
</dbReference>
<dbReference type="InterPro" id="IPR039360">
    <property type="entry name" value="Ras_GTPase"/>
</dbReference>
<dbReference type="InterPro" id="IPR035652">
    <property type="entry name" value="RasGAP_SH3"/>
</dbReference>
<dbReference type="Gene3D" id="1.10.506.10">
    <property type="entry name" value="GTPase Activation - p120gap, domain 1"/>
    <property type="match status" value="1"/>
</dbReference>
<dbReference type="SUPFAM" id="SSF49562">
    <property type="entry name" value="C2 domain (Calcium/lipid-binding domain, CaLB)"/>
    <property type="match status" value="1"/>
</dbReference>
<dbReference type="SUPFAM" id="SSF48350">
    <property type="entry name" value="GTPase activation domain, GAP"/>
    <property type="match status" value="1"/>
</dbReference>
<keyword evidence="1 5" id="KW-0728">SH3 domain</keyword>
<dbReference type="InterPro" id="IPR036028">
    <property type="entry name" value="SH3-like_dom_sf"/>
</dbReference>
<feature type="compositionally biased region" description="Low complexity" evidence="6">
    <location>
        <begin position="7"/>
        <end position="23"/>
    </location>
</feature>
<feature type="domain" description="Ras-GAP" evidence="12">
    <location>
        <begin position="599"/>
        <end position="792"/>
    </location>
</feature>
<feature type="domain" description="PH" evidence="10">
    <location>
        <begin position="324"/>
        <end position="427"/>
    </location>
</feature>
<evidence type="ECO:0000313" key="14">
    <source>
        <dbReference type="Proteomes" id="UP001186944"/>
    </source>
</evidence>
<dbReference type="PROSITE" id="PS00509">
    <property type="entry name" value="RAS_GTPASE_ACTIV_1"/>
    <property type="match status" value="1"/>
</dbReference>
<name>A0AA88Y5B2_PINIB</name>
<dbReference type="Pfam" id="PF00168">
    <property type="entry name" value="C2"/>
    <property type="match status" value="1"/>
</dbReference>
<keyword evidence="7" id="KW-0472">Membrane</keyword>